<name>A0ABS1GJ65_9AQUI</name>
<keyword evidence="1" id="KW-0812">Transmembrane</keyword>
<dbReference type="EMBL" id="JAACYA010000002">
    <property type="protein sequence ID" value="MBK3332956.1"/>
    <property type="molecule type" value="Genomic_DNA"/>
</dbReference>
<accession>A0ABS1GJ65</accession>
<sequence>MEKIKGLLYICGIFTFTFFHNIYPYILLIFFLFVLSGKEFIPIVKKTLFSITIFSSVVTASYVFINGFDWQYVTLVNVRVFGITFMTFLFIKRVNLFKLFSFSENLTFIIVLSYSQILTFQKYLTDFRFALKSRTILKPDFSDRYNFFKRIVEFFMKSSLDRSKEINMAMKSRGFYTDG</sequence>
<evidence type="ECO:0008006" key="4">
    <source>
        <dbReference type="Google" id="ProtNLM"/>
    </source>
</evidence>
<feature type="transmembrane region" description="Helical" evidence="1">
    <location>
        <begin position="47"/>
        <end position="65"/>
    </location>
</feature>
<evidence type="ECO:0000313" key="3">
    <source>
        <dbReference type="Proteomes" id="UP000772812"/>
    </source>
</evidence>
<feature type="transmembrane region" description="Helical" evidence="1">
    <location>
        <begin position="6"/>
        <end position="35"/>
    </location>
</feature>
<gene>
    <name evidence="2" type="ORF">GWK41_07730</name>
</gene>
<dbReference type="RefSeq" id="WP_200674356.1">
    <property type="nucleotide sequence ID" value="NZ_JAACYA010000002.1"/>
</dbReference>
<evidence type="ECO:0000256" key="1">
    <source>
        <dbReference type="SAM" id="Phobius"/>
    </source>
</evidence>
<comment type="caution">
    <text evidence="2">The sequence shown here is derived from an EMBL/GenBank/DDBJ whole genome shotgun (WGS) entry which is preliminary data.</text>
</comment>
<protein>
    <recommendedName>
        <fullName evidence="4">ABC transporter permease</fullName>
    </recommendedName>
</protein>
<dbReference type="Proteomes" id="UP000772812">
    <property type="component" value="Unassembled WGS sequence"/>
</dbReference>
<reference evidence="2 3" key="1">
    <citation type="journal article" date="2021" name="Syst. Appl. Microbiol.">
        <title>Persephonella atlantica sp. nov.: How to adapt to physico-chemical gradients in high temperature hydrothermal habitats.</title>
        <authorList>
            <person name="Francois D.X."/>
            <person name="Godfroy A."/>
            <person name="Mathien C."/>
            <person name="Aube J."/>
            <person name="Cathalot C."/>
            <person name="Lesongeur F."/>
            <person name="L'Haridon S."/>
            <person name="Philippon X."/>
            <person name="Roussel E.G."/>
        </authorList>
    </citation>
    <scope>NUCLEOTIDE SEQUENCE [LARGE SCALE GENOMIC DNA]</scope>
    <source>
        <strain evidence="2 3">MO1340</strain>
    </source>
</reference>
<proteinExistence type="predicted"/>
<keyword evidence="1" id="KW-0472">Membrane</keyword>
<feature type="transmembrane region" description="Helical" evidence="1">
    <location>
        <begin position="71"/>
        <end position="91"/>
    </location>
</feature>
<keyword evidence="3" id="KW-1185">Reference proteome</keyword>
<evidence type="ECO:0000313" key="2">
    <source>
        <dbReference type="EMBL" id="MBK3332956.1"/>
    </source>
</evidence>
<organism evidence="2 3">
    <name type="scientific">Persephonella atlantica</name>
    <dbReference type="NCBI Taxonomy" id="2699429"/>
    <lineage>
        <taxon>Bacteria</taxon>
        <taxon>Pseudomonadati</taxon>
        <taxon>Aquificota</taxon>
        <taxon>Aquificia</taxon>
        <taxon>Aquificales</taxon>
        <taxon>Hydrogenothermaceae</taxon>
        <taxon>Persephonella</taxon>
    </lineage>
</organism>
<keyword evidence="1" id="KW-1133">Transmembrane helix</keyword>